<evidence type="ECO:0000313" key="10">
    <source>
        <dbReference type="Proteomes" id="UP000002247"/>
    </source>
</evidence>
<evidence type="ECO:0000313" key="9">
    <source>
        <dbReference type="EMBL" id="ADG98894.1"/>
    </source>
</evidence>
<dbReference type="GO" id="GO:0006643">
    <property type="term" value="P:membrane lipid metabolic process"/>
    <property type="evidence" value="ECO:0007669"/>
    <property type="project" value="TreeGrafter"/>
</dbReference>
<dbReference type="GO" id="GO:0050479">
    <property type="term" value="F:glyceryl-ether monooxygenase activity"/>
    <property type="evidence" value="ECO:0007669"/>
    <property type="project" value="TreeGrafter"/>
</dbReference>
<evidence type="ECO:0000256" key="7">
    <source>
        <dbReference type="SAM" id="Phobius"/>
    </source>
</evidence>
<comment type="subcellular location">
    <subcellularLocation>
        <location evidence="1">Endomembrane system</location>
        <topology evidence="1">Multi-pass membrane protein</topology>
    </subcellularLocation>
</comment>
<feature type="domain" description="Fatty acid hydroxylase" evidence="8">
    <location>
        <begin position="79"/>
        <end position="215"/>
    </location>
</feature>
<dbReference type="KEGG" id="srt:Srot_2450"/>
<keyword evidence="10" id="KW-1185">Reference proteome</keyword>
<dbReference type="STRING" id="640132.Srot_2450"/>
<dbReference type="RefSeq" id="WP_013139344.1">
    <property type="nucleotide sequence ID" value="NC_014168.1"/>
</dbReference>
<evidence type="ECO:0000256" key="6">
    <source>
        <dbReference type="ARBA" id="ARBA00023136"/>
    </source>
</evidence>
<keyword evidence="6 7" id="KW-0472">Membrane</keyword>
<evidence type="ECO:0000256" key="5">
    <source>
        <dbReference type="ARBA" id="ARBA00023098"/>
    </source>
</evidence>
<keyword evidence="2 7" id="KW-0812">Transmembrane</keyword>
<dbReference type="OrthoDB" id="9770329at2"/>
<feature type="transmembrane region" description="Helical" evidence="7">
    <location>
        <begin position="39"/>
        <end position="60"/>
    </location>
</feature>
<keyword evidence="5" id="KW-0443">Lipid metabolism</keyword>
<dbReference type="EMBL" id="CP001958">
    <property type="protein sequence ID" value="ADG98894.1"/>
    <property type="molecule type" value="Genomic_DNA"/>
</dbReference>
<evidence type="ECO:0000256" key="1">
    <source>
        <dbReference type="ARBA" id="ARBA00004127"/>
    </source>
</evidence>
<dbReference type="Pfam" id="PF04116">
    <property type="entry name" value="FA_hydroxylase"/>
    <property type="match status" value="1"/>
</dbReference>
<dbReference type="PANTHER" id="PTHR21624:SF1">
    <property type="entry name" value="ALKYLGLYCEROL MONOOXYGENASE"/>
    <property type="match status" value="1"/>
</dbReference>
<sequence length="273" mass="30854">MHATLMIEIGWLALLGAIELAAAQWERRTNGHTRKLRNISFAVVNHIAMPPITLFLISALGSRFGTHWAASLPWPLALTAAILALDFAGYWFHRASHEIEFLWRFHQVHHMDEDLDFTTGTRVHLAEAVLHQILLVAVVVALGVPRSCFTAYATISFLIAIFHHSNIAIPRPVERVLRLVLFTPLTHGTHHHDLIDNNQSNYGFILPWWDRMFGTYNKLDLQPEWRVGVSYSGDLKFLRLMFAPFAPTPLWEFEAPAGATNAEKSNPALEKAA</sequence>
<dbReference type="HOGENOM" id="CLU_033631_0_1_11"/>
<gene>
    <name evidence="9" type="ordered locus">Srot_2450</name>
</gene>
<evidence type="ECO:0000256" key="2">
    <source>
        <dbReference type="ARBA" id="ARBA00022692"/>
    </source>
</evidence>
<dbReference type="GO" id="GO:0005506">
    <property type="term" value="F:iron ion binding"/>
    <property type="evidence" value="ECO:0007669"/>
    <property type="project" value="InterPro"/>
</dbReference>
<dbReference type="GO" id="GO:0008610">
    <property type="term" value="P:lipid biosynthetic process"/>
    <property type="evidence" value="ECO:0007669"/>
    <property type="project" value="InterPro"/>
</dbReference>
<evidence type="ECO:0000256" key="3">
    <source>
        <dbReference type="ARBA" id="ARBA00022989"/>
    </source>
</evidence>
<dbReference type="eggNOG" id="COG3000">
    <property type="taxonomic scope" value="Bacteria"/>
</dbReference>
<dbReference type="Proteomes" id="UP000002247">
    <property type="component" value="Chromosome"/>
</dbReference>
<accession>D6ZBE2</accession>
<dbReference type="InterPro" id="IPR006694">
    <property type="entry name" value="Fatty_acid_hydroxylase"/>
</dbReference>
<reference evidence="9 10" key="1">
    <citation type="journal article" date="2010" name="Stand. Genomic Sci.">
        <title>Complete genome sequence of Segniliparus rotundus type strain (CDC 1076).</title>
        <authorList>
            <person name="Sikorski J."/>
            <person name="Lapidus A."/>
            <person name="Copeland A."/>
            <person name="Misra M."/>
            <person name="Glavina Del Rio T."/>
            <person name="Nolan M."/>
            <person name="Lucas S."/>
            <person name="Chen F."/>
            <person name="Tice H."/>
            <person name="Cheng J.F."/>
            <person name="Jando M."/>
            <person name="Schneider S."/>
            <person name="Bruce D."/>
            <person name="Goodwin L."/>
            <person name="Pitluck S."/>
            <person name="Liolios K."/>
            <person name="Mikhailova N."/>
            <person name="Pati A."/>
            <person name="Ivanova N."/>
            <person name="Mavromatis K."/>
            <person name="Chen A."/>
            <person name="Palaniappan K."/>
            <person name="Chertkov O."/>
            <person name="Land M."/>
            <person name="Hauser L."/>
            <person name="Chang Y.J."/>
            <person name="Jeffries C.D."/>
            <person name="Brettin T."/>
            <person name="Detter J.C."/>
            <person name="Han C."/>
            <person name="Rohde M."/>
            <person name="Goker M."/>
            <person name="Bristow J."/>
            <person name="Eisen J.A."/>
            <person name="Markowitz V."/>
            <person name="Hugenholtz P."/>
            <person name="Kyrpides N.C."/>
            <person name="Klenk H.P."/>
        </authorList>
    </citation>
    <scope>NUCLEOTIDE SEQUENCE [LARGE SCALE GENOMIC DNA]</scope>
    <source>
        <strain evidence="10">ATCC BAA-972 / CDC 1076 / CIP 108378 / DSM 44985 / JCM 13578</strain>
    </source>
</reference>
<feature type="transmembrane region" description="Helical" evidence="7">
    <location>
        <begin position="72"/>
        <end position="92"/>
    </location>
</feature>
<evidence type="ECO:0000256" key="4">
    <source>
        <dbReference type="ARBA" id="ARBA00023002"/>
    </source>
</evidence>
<keyword evidence="4" id="KW-0560">Oxidoreductase</keyword>
<evidence type="ECO:0000259" key="8">
    <source>
        <dbReference type="Pfam" id="PF04116"/>
    </source>
</evidence>
<feature type="transmembrane region" description="Helical" evidence="7">
    <location>
        <begin position="133"/>
        <end position="162"/>
    </location>
</feature>
<protein>
    <submittedName>
        <fullName evidence="9">Fatty acid hydroxylase</fullName>
    </submittedName>
</protein>
<dbReference type="GO" id="GO:0012505">
    <property type="term" value="C:endomembrane system"/>
    <property type="evidence" value="ECO:0007669"/>
    <property type="project" value="UniProtKB-SubCell"/>
</dbReference>
<proteinExistence type="predicted"/>
<dbReference type="GO" id="GO:0016020">
    <property type="term" value="C:membrane"/>
    <property type="evidence" value="ECO:0007669"/>
    <property type="project" value="GOC"/>
</dbReference>
<keyword evidence="3 7" id="KW-1133">Transmembrane helix</keyword>
<dbReference type="AlphaFoldDB" id="D6ZBE2"/>
<dbReference type="PANTHER" id="PTHR21624">
    <property type="entry name" value="STEROL DESATURASE-RELATED PROTEIN"/>
    <property type="match status" value="1"/>
</dbReference>
<organism evidence="9 10">
    <name type="scientific">Segniliparus rotundus (strain ATCC BAA-972 / CDC 1076 / CIP 108378 / DSM 44985 / JCM 13578)</name>
    <dbReference type="NCBI Taxonomy" id="640132"/>
    <lineage>
        <taxon>Bacteria</taxon>
        <taxon>Bacillati</taxon>
        <taxon>Actinomycetota</taxon>
        <taxon>Actinomycetes</taxon>
        <taxon>Mycobacteriales</taxon>
        <taxon>Segniliparaceae</taxon>
        <taxon>Segniliparus</taxon>
    </lineage>
</organism>
<name>D6ZBE2_SEGRD</name>
<dbReference type="InterPro" id="IPR051689">
    <property type="entry name" value="Sterol_desaturase/TMEM195"/>
</dbReference>